<accession>A0A8B6FWM4</accession>
<dbReference type="InterPro" id="IPR036691">
    <property type="entry name" value="Endo/exonu/phosph_ase_sf"/>
</dbReference>
<evidence type="ECO:0008006" key="4">
    <source>
        <dbReference type="Google" id="ProtNLM"/>
    </source>
</evidence>
<evidence type="ECO:0000313" key="2">
    <source>
        <dbReference type="EMBL" id="VDI55438.1"/>
    </source>
</evidence>
<protein>
    <recommendedName>
        <fullName evidence="4">Endonuclease/exonuclease/phosphatase domain-containing protein</fullName>
    </recommendedName>
</protein>
<dbReference type="OrthoDB" id="8052050at2759"/>
<dbReference type="AlphaFoldDB" id="A0A8B6FWM4"/>
<evidence type="ECO:0000256" key="1">
    <source>
        <dbReference type="SAM" id="MobiDB-lite"/>
    </source>
</evidence>
<feature type="region of interest" description="Disordered" evidence="1">
    <location>
        <begin position="222"/>
        <end position="245"/>
    </location>
</feature>
<reference evidence="2" key="1">
    <citation type="submission" date="2018-11" db="EMBL/GenBank/DDBJ databases">
        <authorList>
            <person name="Alioto T."/>
            <person name="Alioto T."/>
        </authorList>
    </citation>
    <scope>NUCLEOTIDE SEQUENCE</scope>
</reference>
<sequence>MFDNENFFICAIYIPPDKNVYYRKYDIDVFVVFQQQIEIYSKLGNIAVIGDLSGRVGNEPDYLLQDGLNKKLMNKVDNLIDYIADVPLVNRLTEDLKTPNSFGKHILDLCESAGLRICNGRFGDSRNFTTFSCHAPLVVDIKLKCFYQKTVCTCTKIKYNTIRWNEEFRDEVREDLIHNAQKFEELHKSITEDADAINNAVNEMNAILTNIFEKYNKKLRETDAQTTQSRNSHREDLKDQKKLSKSGRSYLSVMLPQHPLILR</sequence>
<comment type="caution">
    <text evidence="2">The sequence shown here is derived from an EMBL/GenBank/DDBJ whole genome shotgun (WGS) entry which is preliminary data.</text>
</comment>
<keyword evidence="3" id="KW-1185">Reference proteome</keyword>
<evidence type="ECO:0000313" key="3">
    <source>
        <dbReference type="Proteomes" id="UP000596742"/>
    </source>
</evidence>
<organism evidence="2 3">
    <name type="scientific">Mytilus galloprovincialis</name>
    <name type="common">Mediterranean mussel</name>
    <dbReference type="NCBI Taxonomy" id="29158"/>
    <lineage>
        <taxon>Eukaryota</taxon>
        <taxon>Metazoa</taxon>
        <taxon>Spiralia</taxon>
        <taxon>Lophotrochozoa</taxon>
        <taxon>Mollusca</taxon>
        <taxon>Bivalvia</taxon>
        <taxon>Autobranchia</taxon>
        <taxon>Pteriomorphia</taxon>
        <taxon>Mytilida</taxon>
        <taxon>Mytiloidea</taxon>
        <taxon>Mytilidae</taxon>
        <taxon>Mytilinae</taxon>
        <taxon>Mytilus</taxon>
    </lineage>
</organism>
<dbReference type="Proteomes" id="UP000596742">
    <property type="component" value="Unassembled WGS sequence"/>
</dbReference>
<dbReference type="Gene3D" id="3.60.10.10">
    <property type="entry name" value="Endonuclease/exonuclease/phosphatase"/>
    <property type="match status" value="1"/>
</dbReference>
<feature type="compositionally biased region" description="Basic and acidic residues" evidence="1">
    <location>
        <begin position="232"/>
        <end position="242"/>
    </location>
</feature>
<dbReference type="EMBL" id="UYJE01007505">
    <property type="protein sequence ID" value="VDI55438.1"/>
    <property type="molecule type" value="Genomic_DNA"/>
</dbReference>
<gene>
    <name evidence="2" type="ORF">MGAL_10B046990</name>
</gene>
<name>A0A8B6FWM4_MYTGA</name>
<proteinExistence type="predicted"/>